<comment type="subcellular location">
    <subcellularLocation>
        <location evidence="2">Cytoplasm</location>
    </subcellularLocation>
</comment>
<dbReference type="GO" id="GO:0006006">
    <property type="term" value="P:glucose metabolic process"/>
    <property type="evidence" value="ECO:0007669"/>
    <property type="project" value="TreeGrafter"/>
</dbReference>
<dbReference type="RefSeq" id="WP_123638663.1">
    <property type="nucleotide sequence ID" value="NZ_RJUK01000001.1"/>
</dbReference>
<dbReference type="NCBIfam" id="NF008277">
    <property type="entry name" value="PRK11055.1"/>
    <property type="match status" value="1"/>
</dbReference>
<evidence type="ECO:0000256" key="1">
    <source>
        <dbReference type="ARBA" id="ARBA00001614"/>
    </source>
</evidence>
<dbReference type="CDD" id="cd09019">
    <property type="entry name" value="galactose_mutarotase_like"/>
    <property type="match status" value="1"/>
</dbReference>
<keyword evidence="17" id="KW-1185">Reference proteome</keyword>
<evidence type="ECO:0000313" key="17">
    <source>
        <dbReference type="Proteomes" id="UP000273643"/>
    </source>
</evidence>
<evidence type="ECO:0000256" key="14">
    <source>
        <dbReference type="PIRSR" id="PIRSR005096-2"/>
    </source>
</evidence>
<protein>
    <recommendedName>
        <fullName evidence="7 12">Aldose 1-epimerase</fullName>
        <ecNumber evidence="6 12">5.1.3.3</ecNumber>
    </recommendedName>
</protein>
<dbReference type="GO" id="GO:0033499">
    <property type="term" value="P:galactose catabolic process via UDP-galactose, Leloir pathway"/>
    <property type="evidence" value="ECO:0007669"/>
    <property type="project" value="TreeGrafter"/>
</dbReference>
<evidence type="ECO:0000256" key="4">
    <source>
        <dbReference type="ARBA" id="ARBA00006206"/>
    </source>
</evidence>
<evidence type="ECO:0000256" key="7">
    <source>
        <dbReference type="ARBA" id="ARBA00014165"/>
    </source>
</evidence>
<dbReference type="PIRSF" id="PIRSF005096">
    <property type="entry name" value="GALM"/>
    <property type="match status" value="1"/>
</dbReference>
<dbReference type="PROSITE" id="PS51257">
    <property type="entry name" value="PROKAR_LIPOPROTEIN"/>
    <property type="match status" value="1"/>
</dbReference>
<evidence type="ECO:0000256" key="8">
    <source>
        <dbReference type="ARBA" id="ARBA00022490"/>
    </source>
</evidence>
<dbReference type="PANTHER" id="PTHR10091">
    <property type="entry name" value="ALDOSE-1-EPIMERASE"/>
    <property type="match status" value="1"/>
</dbReference>
<dbReference type="GO" id="GO:0004034">
    <property type="term" value="F:aldose 1-epimerase activity"/>
    <property type="evidence" value="ECO:0007669"/>
    <property type="project" value="UniProtKB-EC"/>
</dbReference>
<accession>A0A3N1P2H2</accession>
<dbReference type="Pfam" id="PF01263">
    <property type="entry name" value="Aldose_epim"/>
    <property type="match status" value="1"/>
</dbReference>
<evidence type="ECO:0000313" key="16">
    <source>
        <dbReference type="EMBL" id="ROQ21721.1"/>
    </source>
</evidence>
<sequence>MIILKRDFSLCWRPILASVGLLSMAACSDGDSVVDVTVTDFGKTPKGEDVSEFTLSNDQGMTVRILNYGGIIRSIEVPDEQGNIDDVVLGYESFDEYVNDTKYFGAIIGRYGNRIAGGHFQLNGETYELEKNNNGNHLHSGSTGFHKQVWQAEPYNTQETAGVRLRLVSPDGEGGYPGTLTTTAVYELNQENELRLTLEAKTDMPTPVSLTNHAYFNLAGSGSIADHRLQIRADHFTPVGEGLIPTGEIRSVSETPFDFTKPKAIGESIGENNRQLTFGHGYDHNWVLSEESPNDLQVAAVLSDPASGRRMTLVTDSPGLQFYSGNFLDGSTRGKNGLAYEHRTALCLEPQYFPDSPNNPNFPDTILRPGDTYKQQIIYRFSAR</sequence>
<dbReference type="FunFam" id="2.70.98.10:FF:000003">
    <property type="entry name" value="Aldose 1-epimerase"/>
    <property type="match status" value="1"/>
</dbReference>
<dbReference type="InterPro" id="IPR014718">
    <property type="entry name" value="GH-type_carb-bd"/>
</dbReference>
<comment type="pathway">
    <text evidence="3 12">Carbohydrate metabolism; hexose metabolism.</text>
</comment>
<evidence type="ECO:0000256" key="9">
    <source>
        <dbReference type="ARBA" id="ARBA00022553"/>
    </source>
</evidence>
<feature type="binding site" evidence="15">
    <location>
        <begin position="113"/>
        <end position="114"/>
    </location>
    <ligand>
        <name>beta-D-galactose</name>
        <dbReference type="ChEBI" id="CHEBI:27667"/>
    </ligand>
</feature>
<reference evidence="16 17" key="1">
    <citation type="submission" date="2018-11" db="EMBL/GenBank/DDBJ databases">
        <title>Genomic Encyclopedia of Type Strains, Phase IV (KMG-IV): sequencing the most valuable type-strain genomes for metagenomic binning, comparative biology and taxonomic classification.</title>
        <authorList>
            <person name="Goeker M."/>
        </authorList>
    </citation>
    <scope>NUCLEOTIDE SEQUENCE [LARGE SCALE GENOMIC DNA]</scope>
    <source>
        <strain evidence="16 17">DSM 16974</strain>
    </source>
</reference>
<name>A0A3N1P2H2_9GAMM</name>
<evidence type="ECO:0000256" key="13">
    <source>
        <dbReference type="PIRSR" id="PIRSR005096-1"/>
    </source>
</evidence>
<proteinExistence type="inferred from homology"/>
<comment type="similarity">
    <text evidence="4 12">Belongs to the aldose epimerase family.</text>
</comment>
<gene>
    <name evidence="16" type="ORF">EDC38_2348</name>
</gene>
<organism evidence="16 17">
    <name type="scientific">Marinimicrobium koreense</name>
    <dbReference type="NCBI Taxonomy" id="306545"/>
    <lineage>
        <taxon>Bacteria</taxon>
        <taxon>Pseudomonadati</taxon>
        <taxon>Pseudomonadota</taxon>
        <taxon>Gammaproteobacteria</taxon>
        <taxon>Cellvibrionales</taxon>
        <taxon>Cellvibrionaceae</taxon>
        <taxon>Marinimicrobium</taxon>
    </lineage>
</organism>
<evidence type="ECO:0000256" key="3">
    <source>
        <dbReference type="ARBA" id="ARBA00005028"/>
    </source>
</evidence>
<dbReference type="EMBL" id="RJUK01000001">
    <property type="protein sequence ID" value="ROQ21721.1"/>
    <property type="molecule type" value="Genomic_DNA"/>
</dbReference>
<dbReference type="GO" id="GO:0030246">
    <property type="term" value="F:carbohydrate binding"/>
    <property type="evidence" value="ECO:0007669"/>
    <property type="project" value="InterPro"/>
</dbReference>
<evidence type="ECO:0000256" key="5">
    <source>
        <dbReference type="ARBA" id="ARBA00011245"/>
    </source>
</evidence>
<comment type="caution">
    <text evidence="16">The sequence shown here is derived from an EMBL/GenBank/DDBJ whole genome shotgun (WGS) entry which is preliminary data.</text>
</comment>
<dbReference type="UniPathway" id="UPA00242"/>
<feature type="active site" description="Proton acceptor" evidence="13">
    <location>
        <position position="349"/>
    </location>
</feature>
<keyword evidence="10 12" id="KW-0413">Isomerase</keyword>
<evidence type="ECO:0000256" key="12">
    <source>
        <dbReference type="PIRNR" id="PIRNR005096"/>
    </source>
</evidence>
<dbReference type="PANTHER" id="PTHR10091:SF0">
    <property type="entry name" value="GALACTOSE MUTAROTASE"/>
    <property type="match status" value="1"/>
</dbReference>
<evidence type="ECO:0000256" key="2">
    <source>
        <dbReference type="ARBA" id="ARBA00004496"/>
    </source>
</evidence>
<evidence type="ECO:0000256" key="15">
    <source>
        <dbReference type="PIRSR" id="PIRSR005096-3"/>
    </source>
</evidence>
<dbReference type="OrthoDB" id="9779408at2"/>
<dbReference type="PROSITE" id="PS00545">
    <property type="entry name" value="ALDOSE_1_EPIMERASE"/>
    <property type="match status" value="1"/>
</dbReference>
<dbReference type="InterPro" id="IPR015443">
    <property type="entry name" value="Aldose_1-epimerase"/>
</dbReference>
<dbReference type="Proteomes" id="UP000273643">
    <property type="component" value="Unassembled WGS sequence"/>
</dbReference>
<keyword evidence="11 12" id="KW-0119">Carbohydrate metabolism</keyword>
<keyword evidence="8" id="KW-0963">Cytoplasm</keyword>
<dbReference type="InterPro" id="IPR011013">
    <property type="entry name" value="Gal_mutarotase_sf_dom"/>
</dbReference>
<dbReference type="AlphaFoldDB" id="A0A3N1P2H2"/>
<dbReference type="InterPro" id="IPR018052">
    <property type="entry name" value="Ald1_epimerase_CS"/>
</dbReference>
<feature type="active site" description="Proton donor" evidence="13">
    <location>
        <position position="213"/>
    </location>
</feature>
<dbReference type="GO" id="GO:0005737">
    <property type="term" value="C:cytoplasm"/>
    <property type="evidence" value="ECO:0007669"/>
    <property type="project" value="UniProtKB-SubCell"/>
</dbReference>
<feature type="binding site" evidence="15">
    <location>
        <begin position="213"/>
        <end position="215"/>
    </location>
    <ligand>
        <name>beta-D-galactose</name>
        <dbReference type="ChEBI" id="CHEBI:27667"/>
    </ligand>
</feature>
<evidence type="ECO:0000256" key="10">
    <source>
        <dbReference type="ARBA" id="ARBA00023235"/>
    </source>
</evidence>
<comment type="subunit">
    <text evidence="5">Monomer.</text>
</comment>
<comment type="catalytic activity">
    <reaction evidence="1 12">
        <text>alpha-D-glucose = beta-D-glucose</text>
        <dbReference type="Rhea" id="RHEA:10264"/>
        <dbReference type="ChEBI" id="CHEBI:15903"/>
        <dbReference type="ChEBI" id="CHEBI:17925"/>
        <dbReference type="EC" id="5.1.3.3"/>
    </reaction>
</comment>
<evidence type="ECO:0000256" key="11">
    <source>
        <dbReference type="ARBA" id="ARBA00023277"/>
    </source>
</evidence>
<keyword evidence="9" id="KW-0597">Phosphoprotein</keyword>
<dbReference type="SUPFAM" id="SSF74650">
    <property type="entry name" value="Galactose mutarotase-like"/>
    <property type="match status" value="1"/>
</dbReference>
<dbReference type="InterPro" id="IPR008183">
    <property type="entry name" value="Aldose_1/G6P_1-epimerase"/>
</dbReference>
<dbReference type="Gene3D" id="2.70.98.10">
    <property type="match status" value="1"/>
</dbReference>
<dbReference type="InterPro" id="IPR047215">
    <property type="entry name" value="Galactose_mutarotase-like"/>
</dbReference>
<evidence type="ECO:0000256" key="6">
    <source>
        <dbReference type="ARBA" id="ARBA00013185"/>
    </source>
</evidence>
<dbReference type="EC" id="5.1.3.3" evidence="6 12"/>
<feature type="binding site" evidence="14">
    <location>
        <position position="283"/>
    </location>
    <ligand>
        <name>beta-D-galactose</name>
        <dbReference type="ChEBI" id="CHEBI:27667"/>
    </ligand>
</feature>